<dbReference type="EMBL" id="WWCM01000010">
    <property type="protein sequence ID" value="MYM40674.1"/>
    <property type="molecule type" value="Genomic_DNA"/>
</dbReference>
<sequence length="92" mass="9712">MYTRTLSFAVPLLAVLTCGCSVLPASSTPEWDRHFGMRARATLASQVLQTGPVNNADVAGMDGHKARAAYQHYQQAAGDTARSDAGQSASTK</sequence>
<evidence type="ECO:0008006" key="5">
    <source>
        <dbReference type="Google" id="ProtNLM"/>
    </source>
</evidence>
<feature type="region of interest" description="Disordered" evidence="1">
    <location>
        <begin position="73"/>
        <end position="92"/>
    </location>
</feature>
<dbReference type="Proteomes" id="UP000478090">
    <property type="component" value="Unassembled WGS sequence"/>
</dbReference>
<organism evidence="3 4">
    <name type="scientific">Duganella qianjiadongensis</name>
    <dbReference type="NCBI Taxonomy" id="2692176"/>
    <lineage>
        <taxon>Bacteria</taxon>
        <taxon>Pseudomonadati</taxon>
        <taxon>Pseudomonadota</taxon>
        <taxon>Betaproteobacteria</taxon>
        <taxon>Burkholderiales</taxon>
        <taxon>Oxalobacteraceae</taxon>
        <taxon>Telluria group</taxon>
        <taxon>Duganella</taxon>
    </lineage>
</organism>
<feature type="signal peptide" evidence="2">
    <location>
        <begin position="1"/>
        <end position="27"/>
    </location>
</feature>
<proteinExistence type="predicted"/>
<evidence type="ECO:0000256" key="2">
    <source>
        <dbReference type="SAM" id="SignalP"/>
    </source>
</evidence>
<keyword evidence="2" id="KW-0732">Signal</keyword>
<reference evidence="3 4" key="1">
    <citation type="submission" date="2019-12" db="EMBL/GenBank/DDBJ databases">
        <title>Novel species isolated from a subtropical stream in China.</title>
        <authorList>
            <person name="Lu H."/>
        </authorList>
    </citation>
    <scope>NUCLEOTIDE SEQUENCE [LARGE SCALE GENOMIC DNA]</scope>
    <source>
        <strain evidence="3 4">CY13W</strain>
    </source>
</reference>
<dbReference type="RefSeq" id="WP_161040021.1">
    <property type="nucleotide sequence ID" value="NZ_WWCM01000010.1"/>
</dbReference>
<name>A0ABW9VQH7_9BURK</name>
<accession>A0ABW9VQH7</accession>
<evidence type="ECO:0000313" key="3">
    <source>
        <dbReference type="EMBL" id="MYM40674.1"/>
    </source>
</evidence>
<feature type="chain" id="PRO_5045538816" description="Lipoprotein" evidence="2">
    <location>
        <begin position="28"/>
        <end position="92"/>
    </location>
</feature>
<evidence type="ECO:0000313" key="4">
    <source>
        <dbReference type="Proteomes" id="UP000478090"/>
    </source>
</evidence>
<comment type="caution">
    <text evidence="3">The sequence shown here is derived from an EMBL/GenBank/DDBJ whole genome shotgun (WGS) entry which is preliminary data.</text>
</comment>
<keyword evidence="4" id="KW-1185">Reference proteome</keyword>
<gene>
    <name evidence="3" type="ORF">GTP27_15210</name>
</gene>
<evidence type="ECO:0000256" key="1">
    <source>
        <dbReference type="SAM" id="MobiDB-lite"/>
    </source>
</evidence>
<dbReference type="PROSITE" id="PS51257">
    <property type="entry name" value="PROKAR_LIPOPROTEIN"/>
    <property type="match status" value="1"/>
</dbReference>
<protein>
    <recommendedName>
        <fullName evidence="5">Lipoprotein</fullName>
    </recommendedName>
</protein>